<evidence type="ECO:0000259" key="1">
    <source>
        <dbReference type="Pfam" id="PF08495"/>
    </source>
</evidence>
<dbReference type="PANTHER" id="PTHR14939:SF5">
    <property type="entry name" value="F-BOX ONLY PROTEIN 22"/>
    <property type="match status" value="1"/>
</dbReference>
<dbReference type="EMBL" id="JAUIZM010000010">
    <property type="protein sequence ID" value="KAK1359587.1"/>
    <property type="molecule type" value="Genomic_DNA"/>
</dbReference>
<organism evidence="2 3">
    <name type="scientific">Heracleum sosnowskyi</name>
    <dbReference type="NCBI Taxonomy" id="360622"/>
    <lineage>
        <taxon>Eukaryota</taxon>
        <taxon>Viridiplantae</taxon>
        <taxon>Streptophyta</taxon>
        <taxon>Embryophyta</taxon>
        <taxon>Tracheophyta</taxon>
        <taxon>Spermatophyta</taxon>
        <taxon>Magnoliopsida</taxon>
        <taxon>eudicotyledons</taxon>
        <taxon>Gunneridae</taxon>
        <taxon>Pentapetalae</taxon>
        <taxon>asterids</taxon>
        <taxon>campanulids</taxon>
        <taxon>Apiales</taxon>
        <taxon>Apiaceae</taxon>
        <taxon>Apioideae</taxon>
        <taxon>apioid superclade</taxon>
        <taxon>Tordylieae</taxon>
        <taxon>Tordyliinae</taxon>
        <taxon>Heracleum</taxon>
    </lineage>
</organism>
<proteinExistence type="predicted"/>
<comment type="caution">
    <text evidence="2">The sequence shown here is derived from an EMBL/GenBank/DDBJ whole genome shotgun (WGS) entry which is preliminary data.</text>
</comment>
<evidence type="ECO:0000313" key="2">
    <source>
        <dbReference type="EMBL" id="KAK1359587.1"/>
    </source>
</evidence>
<gene>
    <name evidence="2" type="ORF">POM88_044061</name>
</gene>
<keyword evidence="3" id="KW-1185">Reference proteome</keyword>
<dbReference type="GO" id="GO:0032436">
    <property type="term" value="P:positive regulation of proteasomal ubiquitin-dependent protein catabolic process"/>
    <property type="evidence" value="ECO:0007669"/>
    <property type="project" value="TreeGrafter"/>
</dbReference>
<dbReference type="PANTHER" id="PTHR14939">
    <property type="entry name" value="F-BOX ONLY PROTEIN 22"/>
    <property type="match status" value="1"/>
</dbReference>
<dbReference type="AlphaFoldDB" id="A0AAD8H242"/>
<dbReference type="InterPro" id="IPR013702">
    <property type="entry name" value="FIST_domain_N"/>
</dbReference>
<protein>
    <recommendedName>
        <fullName evidence="1">FIST domain-containing protein</fullName>
    </recommendedName>
</protein>
<reference evidence="2" key="1">
    <citation type="submission" date="2023-02" db="EMBL/GenBank/DDBJ databases">
        <title>Genome of toxic invasive species Heracleum sosnowskyi carries increased number of genes despite the absence of recent whole-genome duplications.</title>
        <authorList>
            <person name="Schelkunov M."/>
            <person name="Shtratnikova V."/>
            <person name="Makarenko M."/>
            <person name="Klepikova A."/>
            <person name="Omelchenko D."/>
            <person name="Novikova G."/>
            <person name="Obukhova E."/>
            <person name="Bogdanov V."/>
            <person name="Penin A."/>
            <person name="Logacheva M."/>
        </authorList>
    </citation>
    <scope>NUCLEOTIDE SEQUENCE</scope>
    <source>
        <strain evidence="2">Hsosn_3</strain>
        <tissue evidence="2">Leaf</tissue>
    </source>
</reference>
<reference evidence="2" key="2">
    <citation type="submission" date="2023-05" db="EMBL/GenBank/DDBJ databases">
        <authorList>
            <person name="Schelkunov M.I."/>
        </authorList>
    </citation>
    <scope>NUCLEOTIDE SEQUENCE</scope>
    <source>
        <strain evidence="2">Hsosn_3</strain>
        <tissue evidence="2">Leaf</tissue>
    </source>
</reference>
<feature type="domain" description="FIST" evidence="1">
    <location>
        <begin position="102"/>
        <end position="231"/>
    </location>
</feature>
<dbReference type="Proteomes" id="UP001237642">
    <property type="component" value="Unassembled WGS sequence"/>
</dbReference>
<dbReference type="Pfam" id="PF08495">
    <property type="entry name" value="FIST"/>
    <property type="match status" value="1"/>
</dbReference>
<dbReference type="GO" id="GO:0000209">
    <property type="term" value="P:protein polyubiquitination"/>
    <property type="evidence" value="ECO:0007669"/>
    <property type="project" value="TreeGrafter"/>
</dbReference>
<name>A0AAD8H242_9APIA</name>
<evidence type="ECO:0000313" key="3">
    <source>
        <dbReference type="Proteomes" id="UP001237642"/>
    </source>
</evidence>
<accession>A0AAD8H242</accession>
<sequence>MQIILIIYRIQIIQDLTLKKEKVIVGDALSHGSSRRGVQQGFCRAHSASFHNSAAAYASLDLDEARELISKKLGSSIPIVYTAPIGLIGRDAITNEFKEIQWETKTEQFEDKFLKDISECTTSVSGYTAHVGIILFTDGNIDSDHLLQNMDHSMSPETVIVGDRCGEFLCGDDFMDKISKMKCQTLTIGAIALLFMRDRNKPYGIGDIKLHVALSVGLSPVGHMYEVTSVNESSDSMTELTAKREDSDENLDDEAITDTIDEIKWISTQVFREIQGLQHYALFHQVVPLCASRLKTKTVLLFEGSSPHLFDSNL</sequence>